<gene>
    <name evidence="10" type="ORF">CYCCA115_LOCUS19418</name>
</gene>
<feature type="transmembrane region" description="Helical" evidence="8">
    <location>
        <begin position="118"/>
        <end position="143"/>
    </location>
</feature>
<evidence type="ECO:0000256" key="3">
    <source>
        <dbReference type="ARBA" id="ARBA00022448"/>
    </source>
</evidence>
<accession>A0AAD2JLK6</accession>
<dbReference type="EMBL" id="CAKOGP040002091">
    <property type="protein sequence ID" value="CAJ1961877.1"/>
    <property type="molecule type" value="Genomic_DNA"/>
</dbReference>
<feature type="transmembrane region" description="Helical" evidence="8">
    <location>
        <begin position="66"/>
        <end position="86"/>
    </location>
</feature>
<dbReference type="Proteomes" id="UP001295423">
    <property type="component" value="Unassembled WGS sequence"/>
</dbReference>
<dbReference type="InterPro" id="IPR003148">
    <property type="entry name" value="RCK_N"/>
</dbReference>
<dbReference type="PANTHER" id="PTHR31563:SF10">
    <property type="entry name" value="ION CHANNEL POLLUX-RELATED"/>
    <property type="match status" value="1"/>
</dbReference>
<name>A0AAD2JLK6_9STRA</name>
<dbReference type="Gene3D" id="3.40.50.720">
    <property type="entry name" value="NAD(P)-binding Rossmann-like Domain"/>
    <property type="match status" value="1"/>
</dbReference>
<protein>
    <recommendedName>
        <fullName evidence="9">RCK N-terminal domain-containing protein</fullName>
    </recommendedName>
</protein>
<comment type="caution">
    <text evidence="10">The sequence shown here is derived from an EMBL/GenBank/DDBJ whole genome shotgun (WGS) entry which is preliminary data.</text>
</comment>
<dbReference type="Pfam" id="PF06241">
    <property type="entry name" value="Castor_Poll_mid"/>
    <property type="match status" value="1"/>
</dbReference>
<evidence type="ECO:0000313" key="10">
    <source>
        <dbReference type="EMBL" id="CAJ1961877.1"/>
    </source>
</evidence>
<dbReference type="PROSITE" id="PS51201">
    <property type="entry name" value="RCK_N"/>
    <property type="match status" value="1"/>
</dbReference>
<evidence type="ECO:0000313" key="11">
    <source>
        <dbReference type="Proteomes" id="UP001295423"/>
    </source>
</evidence>
<keyword evidence="11" id="KW-1185">Reference proteome</keyword>
<proteinExistence type="inferred from homology"/>
<evidence type="ECO:0000256" key="7">
    <source>
        <dbReference type="ARBA" id="ARBA00023136"/>
    </source>
</evidence>
<dbReference type="GO" id="GO:0006813">
    <property type="term" value="P:potassium ion transport"/>
    <property type="evidence" value="ECO:0007669"/>
    <property type="project" value="InterPro"/>
</dbReference>
<evidence type="ECO:0000256" key="5">
    <source>
        <dbReference type="ARBA" id="ARBA00022989"/>
    </source>
</evidence>
<dbReference type="InterPro" id="IPR010420">
    <property type="entry name" value="CASTOR/POLLUX/SYM8_dom"/>
</dbReference>
<keyword evidence="5 8" id="KW-1133">Transmembrane helix</keyword>
<evidence type="ECO:0000256" key="1">
    <source>
        <dbReference type="ARBA" id="ARBA00004127"/>
    </source>
</evidence>
<organism evidence="10 11">
    <name type="scientific">Cylindrotheca closterium</name>
    <dbReference type="NCBI Taxonomy" id="2856"/>
    <lineage>
        <taxon>Eukaryota</taxon>
        <taxon>Sar</taxon>
        <taxon>Stramenopiles</taxon>
        <taxon>Ochrophyta</taxon>
        <taxon>Bacillariophyta</taxon>
        <taxon>Bacillariophyceae</taxon>
        <taxon>Bacillariophycidae</taxon>
        <taxon>Bacillariales</taxon>
        <taxon>Bacillariaceae</taxon>
        <taxon>Cylindrotheca</taxon>
    </lineage>
</organism>
<comment type="similarity">
    <text evidence="2">Belongs to the castor/pollux (TC 1.A.1.23) family.</text>
</comment>
<evidence type="ECO:0000256" key="8">
    <source>
        <dbReference type="SAM" id="Phobius"/>
    </source>
</evidence>
<dbReference type="PANTHER" id="PTHR31563">
    <property type="entry name" value="ION CHANNEL POLLUX-RELATED"/>
    <property type="match status" value="1"/>
</dbReference>
<keyword evidence="3" id="KW-0813">Transport</keyword>
<reference evidence="10" key="1">
    <citation type="submission" date="2023-08" db="EMBL/GenBank/DDBJ databases">
        <authorList>
            <person name="Audoor S."/>
            <person name="Bilcke G."/>
        </authorList>
    </citation>
    <scope>NUCLEOTIDE SEQUENCE</scope>
</reference>
<evidence type="ECO:0000256" key="2">
    <source>
        <dbReference type="ARBA" id="ARBA00008577"/>
    </source>
</evidence>
<keyword evidence="7 8" id="KW-0472">Membrane</keyword>
<dbReference type="GO" id="GO:0012505">
    <property type="term" value="C:endomembrane system"/>
    <property type="evidence" value="ECO:0007669"/>
    <property type="project" value="UniProtKB-SubCell"/>
</dbReference>
<evidence type="ECO:0000256" key="4">
    <source>
        <dbReference type="ARBA" id="ARBA00022692"/>
    </source>
</evidence>
<feature type="transmembrane region" description="Helical" evidence="8">
    <location>
        <begin position="7"/>
        <end position="25"/>
    </location>
</feature>
<sequence>MFSESDAWSYLILAGGFLPILKFLWDEYSLAKSKQRFADKVHFTWSEQVEYRLDYHLSSSQLAKPGLLMGFTFLLIVFGSLLLTIVDDVPVSVSAWLAWTYVADPGTHADAEGLGHRLVSFVITIGGMLVFALLIGIISEVIGEKVDHLKEGKARVLEADHTLILGWSDKALAIVQEIAYANESEGGGIIVILAEEPKEELEEILATAVEAREHGLKLLGSKVIFRSGNPRTEKALHQVSASTARSIIALSQDDLDPDEADSRMIRQVLALKALQELQCHVVVEMQDVDNQNLVSLIAPNISEVVVAHDVIGRLMIQCSRSPGLANVIEELIGFQGSEFYFDEWPELVGKSFFELTCRFDDAIPAGVKTSKGNIIVNPKSDYILKKGDKLLCLAEDNDSYEVNDGSFPIHESKKFSGTPSPTQKEKMLFCGWRRDMADMIKQLDEYVQEGSELWLFNAVPTKERRELFLDKGNKEELTTDNLTIKHVVGNPIVRRDLLRLQAADENGSTGEVAFLDGFDSLLILADVQNGTDMQSSDSRSLSSVLIIQDVQKQLHEKHKKEGKSTRPLCSPISEILDTRTRSLLSVANCTSYVMSNQIISSLIAQVAEERDLNFVLSHLLCAEGSEIYLRKATCYMDFKKDDRESFWNIAVRARCMGQVALGFKRKEDGFKVILNPPDKADKQIWSREDQIIVMALD</sequence>
<feature type="domain" description="RCK N-terminal" evidence="9">
    <location>
        <begin position="159"/>
        <end position="306"/>
    </location>
</feature>
<evidence type="ECO:0000259" key="9">
    <source>
        <dbReference type="PROSITE" id="PS51201"/>
    </source>
</evidence>
<dbReference type="AlphaFoldDB" id="A0AAD2JLK6"/>
<keyword evidence="6" id="KW-0406">Ion transport</keyword>
<keyword evidence="4 8" id="KW-0812">Transmembrane</keyword>
<dbReference type="InterPro" id="IPR044849">
    <property type="entry name" value="CASTOR/POLLUX/SYM8-like"/>
</dbReference>
<evidence type="ECO:0000256" key="6">
    <source>
        <dbReference type="ARBA" id="ARBA00023065"/>
    </source>
</evidence>
<comment type="subcellular location">
    <subcellularLocation>
        <location evidence="1">Endomembrane system</location>
        <topology evidence="1">Multi-pass membrane protein</topology>
    </subcellularLocation>
</comment>